<dbReference type="PANTHER" id="PTHR43434">
    <property type="entry name" value="PHOSPHOGLYCOLATE PHOSPHATASE"/>
    <property type="match status" value="1"/>
</dbReference>
<dbReference type="InterPro" id="IPR023214">
    <property type="entry name" value="HAD_sf"/>
</dbReference>
<dbReference type="SFLD" id="SFLDS00003">
    <property type="entry name" value="Haloacid_Dehalogenase"/>
    <property type="match status" value="1"/>
</dbReference>
<protein>
    <submittedName>
        <fullName evidence="1">HAD hydrolase-like protein</fullName>
    </submittedName>
</protein>
<dbReference type="PANTHER" id="PTHR43434:SF1">
    <property type="entry name" value="PHOSPHOGLYCOLATE PHOSPHATASE"/>
    <property type="match status" value="1"/>
</dbReference>
<dbReference type="EMBL" id="WTUZ01000021">
    <property type="protein sequence ID" value="MZQ84224.1"/>
    <property type="molecule type" value="Genomic_DNA"/>
</dbReference>
<dbReference type="InterPro" id="IPR041492">
    <property type="entry name" value="HAD_2"/>
</dbReference>
<organism evidence="1 2">
    <name type="scientific">Paenibacillus silvestris</name>
    <dbReference type="NCBI Taxonomy" id="2606219"/>
    <lineage>
        <taxon>Bacteria</taxon>
        <taxon>Bacillati</taxon>
        <taxon>Bacillota</taxon>
        <taxon>Bacilli</taxon>
        <taxon>Bacillales</taxon>
        <taxon>Paenibacillaceae</taxon>
        <taxon>Paenibacillus</taxon>
    </lineage>
</organism>
<dbReference type="GO" id="GO:0006281">
    <property type="term" value="P:DNA repair"/>
    <property type="evidence" value="ECO:0007669"/>
    <property type="project" value="TreeGrafter"/>
</dbReference>
<keyword evidence="1" id="KW-0378">Hydrolase</keyword>
<dbReference type="Gene3D" id="1.10.150.730">
    <property type="match status" value="1"/>
</dbReference>
<accession>A0A6L8V1Z9</accession>
<dbReference type="InterPro" id="IPR036412">
    <property type="entry name" value="HAD-like_sf"/>
</dbReference>
<proteinExistence type="predicted"/>
<dbReference type="GO" id="GO:0008967">
    <property type="term" value="F:phosphoglycolate phosphatase activity"/>
    <property type="evidence" value="ECO:0007669"/>
    <property type="project" value="TreeGrafter"/>
</dbReference>
<gene>
    <name evidence="1" type="ORF">GQF01_19090</name>
</gene>
<reference evidence="1 2" key="1">
    <citation type="submission" date="2019-12" db="EMBL/GenBank/DDBJ databases">
        <title>Paenibacillus sp. nov. sp. isolated from soil.</title>
        <authorList>
            <person name="Kim J."/>
            <person name="Jeong S.E."/>
            <person name="Jung H.S."/>
            <person name="Jeon C.O."/>
        </authorList>
    </citation>
    <scope>NUCLEOTIDE SEQUENCE [LARGE SCALE GENOMIC DNA]</scope>
    <source>
        <strain evidence="1 2">5J-6</strain>
    </source>
</reference>
<dbReference type="Pfam" id="PF13419">
    <property type="entry name" value="HAD_2"/>
    <property type="match status" value="1"/>
</dbReference>
<sequence>MEALLNKENAIRGIIFDMDNTLLQSHIDFPAMKQAIAHFLIREGTLTREFSIAPHTTSTILAHVKEEGASEEVLTAALQIAEGYELTGMEGAGLEPGALELLDKLQGNYGLALVTNNSYAAALRALENTGIKERFDLIVGRDQMEAMKPSPSGNLFVLNHFSEIEANAWISVGDSWIDGQAAKEARIPFISYGNGVPLMVEKGVKPAAHIDKLLSLLDYV</sequence>
<dbReference type="Proteomes" id="UP000481087">
    <property type="component" value="Unassembled WGS sequence"/>
</dbReference>
<dbReference type="SFLD" id="SFLDG01129">
    <property type="entry name" value="C1.5:_HAD__Beta-PGM__Phosphata"/>
    <property type="match status" value="1"/>
</dbReference>
<evidence type="ECO:0000313" key="1">
    <source>
        <dbReference type="EMBL" id="MZQ84224.1"/>
    </source>
</evidence>
<comment type="caution">
    <text evidence="1">The sequence shown here is derived from an EMBL/GenBank/DDBJ whole genome shotgun (WGS) entry which is preliminary data.</text>
</comment>
<dbReference type="Gene3D" id="3.40.50.1000">
    <property type="entry name" value="HAD superfamily/HAD-like"/>
    <property type="match status" value="1"/>
</dbReference>
<name>A0A6L8V1Z9_9BACL</name>
<dbReference type="SUPFAM" id="SSF56784">
    <property type="entry name" value="HAD-like"/>
    <property type="match status" value="1"/>
</dbReference>
<dbReference type="AlphaFoldDB" id="A0A6L8V1Z9"/>
<evidence type="ECO:0000313" key="2">
    <source>
        <dbReference type="Proteomes" id="UP000481087"/>
    </source>
</evidence>
<keyword evidence="2" id="KW-1185">Reference proteome</keyword>
<dbReference type="InterPro" id="IPR050155">
    <property type="entry name" value="HAD-like_hydrolase_sf"/>
</dbReference>
<dbReference type="GO" id="GO:0005829">
    <property type="term" value="C:cytosol"/>
    <property type="evidence" value="ECO:0007669"/>
    <property type="project" value="TreeGrafter"/>
</dbReference>